<evidence type="ECO:0000313" key="2">
    <source>
        <dbReference type="EMBL" id="HJE90091.1"/>
    </source>
</evidence>
<keyword evidence="1" id="KW-1133">Transmembrane helix</keyword>
<name>A0A921F1R2_9ACTN</name>
<protein>
    <submittedName>
        <fullName evidence="2">DUF1772 domain-containing protein</fullName>
    </submittedName>
</protein>
<organism evidence="2 3">
    <name type="scientific">Dietzia timorensis</name>
    <dbReference type="NCBI Taxonomy" id="499555"/>
    <lineage>
        <taxon>Bacteria</taxon>
        <taxon>Bacillati</taxon>
        <taxon>Actinomycetota</taxon>
        <taxon>Actinomycetes</taxon>
        <taxon>Mycobacteriales</taxon>
        <taxon>Dietziaceae</taxon>
        <taxon>Dietzia</taxon>
    </lineage>
</organism>
<reference evidence="2" key="1">
    <citation type="journal article" date="2021" name="PeerJ">
        <title>Extensive microbial diversity within the chicken gut microbiome revealed by metagenomics and culture.</title>
        <authorList>
            <person name="Gilroy R."/>
            <person name="Ravi A."/>
            <person name="Getino M."/>
            <person name="Pursley I."/>
            <person name="Horton D.L."/>
            <person name="Alikhan N.F."/>
            <person name="Baker D."/>
            <person name="Gharbi K."/>
            <person name="Hall N."/>
            <person name="Watson M."/>
            <person name="Adriaenssens E.M."/>
            <person name="Foster-Nyarko E."/>
            <person name="Jarju S."/>
            <person name="Secka A."/>
            <person name="Antonio M."/>
            <person name="Oren A."/>
            <person name="Chaudhuri R.R."/>
            <person name="La Ragione R."/>
            <person name="Hildebrand F."/>
            <person name="Pallen M.J."/>
        </authorList>
    </citation>
    <scope>NUCLEOTIDE SEQUENCE</scope>
    <source>
        <strain evidence="2">ChiGjej1B1-18357</strain>
    </source>
</reference>
<keyword evidence="1" id="KW-0472">Membrane</keyword>
<dbReference type="RefSeq" id="WP_303910976.1">
    <property type="nucleotide sequence ID" value="NZ_DYXM01000066.1"/>
</dbReference>
<gene>
    <name evidence="2" type="ORF">K8V11_03660</name>
</gene>
<feature type="transmembrane region" description="Helical" evidence="1">
    <location>
        <begin position="6"/>
        <end position="30"/>
    </location>
</feature>
<comment type="caution">
    <text evidence="2">The sequence shown here is derived from an EMBL/GenBank/DDBJ whole genome shotgun (WGS) entry which is preliminary data.</text>
</comment>
<sequence>MPSFELASAVVALVVLSSLTGVEFCVAAFFHPVVNRLAPRATMAAHALSAARLGAAMPAWYALSALTALLAACGAASPVATWMWSFMTAALALIIAFTIVVLVPINSAIARGVGDAANANEGRRMRADIARWDRLHRLRTFALAAVVVVEMAAALA</sequence>
<feature type="transmembrane region" description="Helical" evidence="1">
    <location>
        <begin position="59"/>
        <end position="77"/>
    </location>
</feature>
<dbReference type="InterPro" id="IPR013901">
    <property type="entry name" value="Anthrone_oxy"/>
</dbReference>
<proteinExistence type="predicted"/>
<reference evidence="2" key="2">
    <citation type="submission" date="2021-09" db="EMBL/GenBank/DDBJ databases">
        <authorList>
            <person name="Gilroy R."/>
        </authorList>
    </citation>
    <scope>NUCLEOTIDE SEQUENCE</scope>
    <source>
        <strain evidence="2">ChiGjej1B1-18357</strain>
    </source>
</reference>
<dbReference type="AlphaFoldDB" id="A0A921F1R2"/>
<evidence type="ECO:0000256" key="1">
    <source>
        <dbReference type="SAM" id="Phobius"/>
    </source>
</evidence>
<accession>A0A921F1R2</accession>
<keyword evidence="1" id="KW-0812">Transmembrane</keyword>
<evidence type="ECO:0000313" key="3">
    <source>
        <dbReference type="Proteomes" id="UP000776650"/>
    </source>
</evidence>
<feature type="transmembrane region" description="Helical" evidence="1">
    <location>
        <begin position="83"/>
        <end position="103"/>
    </location>
</feature>
<dbReference type="Proteomes" id="UP000776650">
    <property type="component" value="Unassembled WGS sequence"/>
</dbReference>
<dbReference type="EMBL" id="DYXM01000066">
    <property type="protein sequence ID" value="HJE90091.1"/>
    <property type="molecule type" value="Genomic_DNA"/>
</dbReference>
<feature type="transmembrane region" description="Helical" evidence="1">
    <location>
        <begin position="138"/>
        <end position="155"/>
    </location>
</feature>
<dbReference type="Pfam" id="PF08592">
    <property type="entry name" value="Anthrone_oxy"/>
    <property type="match status" value="1"/>
</dbReference>